<keyword evidence="4" id="KW-1133">Transmembrane helix</keyword>
<name>A0ABN1RXY9_9ACTN</name>
<organism evidence="6 7">
    <name type="scientific">Actinocorallia libanotica</name>
    <dbReference type="NCBI Taxonomy" id="46162"/>
    <lineage>
        <taxon>Bacteria</taxon>
        <taxon>Bacillati</taxon>
        <taxon>Actinomycetota</taxon>
        <taxon>Actinomycetes</taxon>
        <taxon>Streptosporangiales</taxon>
        <taxon>Thermomonosporaceae</taxon>
        <taxon>Actinocorallia</taxon>
    </lineage>
</organism>
<feature type="domain" description="FtsK" evidence="5">
    <location>
        <begin position="268"/>
        <end position="455"/>
    </location>
</feature>
<comment type="caution">
    <text evidence="6">The sequence shown here is derived from an EMBL/GenBank/DDBJ whole genome shotgun (WGS) entry which is preliminary data.</text>
</comment>
<dbReference type="SUPFAM" id="SSF46785">
    <property type="entry name" value="Winged helix' DNA-binding domain"/>
    <property type="match status" value="1"/>
</dbReference>
<evidence type="ECO:0000256" key="4">
    <source>
        <dbReference type="SAM" id="Phobius"/>
    </source>
</evidence>
<accession>A0ABN1RXY9</accession>
<dbReference type="InterPro" id="IPR050206">
    <property type="entry name" value="FtsK/SpoIIIE/SftA"/>
</dbReference>
<sequence length="622" mass="67469">MTGTTTIYLKPGAGRAKAVPARRGKRRRPAHVEAGRAAWRYRVELTPFGIALVLWTVAVQVSRHPDRVWLVVLTIAILVVLVRARASRLGLNRRSHRCYAAAVIVMAAGWTTAVAVMGSTRHAFAIHLVLTGLLAVPWWRWRAIRAKVAVELIGMAATQRRRAINRAAGLVRDWEAVALAAKIPGSRLQTIKADAYSMTLTVVLRHGSTADDLTGNLRRLESALDAGPRSARVEEDRSHARKVRIRVMVADPHTKPVTFPGPSMTSQTDPIDLGPYEDGTPALLRVHHTLIAGMSDSGKSGGLNVIIHNLVAAGWALAGADLKYGLELGPWTETFIATAMTPQQAVNLLQGVVTVMDVRGAQLKRQGKRKWTATPEGPYFGIPIDELAALTKVSDVRTREQATLLLEDIAARGRALGVFLIIATQYPLADVVSSILRGQCGNKLVYALERSKHVDVVLGDGMSKTWRAHEIDDTRQGSFYLRARGAKTPKLARTYWLDDPQIAHAAARYAPDAAQLEPEAMEAFFTVLNALVPEPRIPLGKVVDGHVIDTPAADDSPAPEPAAIAILAALAQAGEGLTRTDLLAATGLSASTLYRHLADLRDAGLLTNRDRRWFSAPPTQAE</sequence>
<feature type="transmembrane region" description="Helical" evidence="4">
    <location>
        <begin position="68"/>
        <end position="86"/>
    </location>
</feature>
<evidence type="ECO:0000256" key="3">
    <source>
        <dbReference type="PROSITE-ProRule" id="PRU00289"/>
    </source>
</evidence>
<keyword evidence="4" id="KW-0812">Transmembrane</keyword>
<dbReference type="Pfam" id="PF01022">
    <property type="entry name" value="HTH_5"/>
    <property type="match status" value="1"/>
</dbReference>
<dbReference type="PANTHER" id="PTHR22683">
    <property type="entry name" value="SPORULATION PROTEIN RELATED"/>
    <property type="match status" value="1"/>
</dbReference>
<evidence type="ECO:0000256" key="2">
    <source>
        <dbReference type="ARBA" id="ARBA00022840"/>
    </source>
</evidence>
<dbReference type="Gene3D" id="1.10.10.10">
    <property type="entry name" value="Winged helix-like DNA-binding domain superfamily/Winged helix DNA-binding domain"/>
    <property type="match status" value="1"/>
</dbReference>
<dbReference type="InterPro" id="IPR011991">
    <property type="entry name" value="ArsR-like_HTH"/>
</dbReference>
<gene>
    <name evidence="6" type="ORF">GCM10009550_71450</name>
</gene>
<dbReference type="InterPro" id="IPR036388">
    <property type="entry name" value="WH-like_DNA-bd_sf"/>
</dbReference>
<dbReference type="EMBL" id="BAAAHH010000050">
    <property type="protein sequence ID" value="GAA0967500.1"/>
    <property type="molecule type" value="Genomic_DNA"/>
</dbReference>
<dbReference type="InterPro" id="IPR001845">
    <property type="entry name" value="HTH_ArsR_DNA-bd_dom"/>
</dbReference>
<dbReference type="SUPFAM" id="SSF52540">
    <property type="entry name" value="P-loop containing nucleoside triphosphate hydrolases"/>
    <property type="match status" value="1"/>
</dbReference>
<feature type="transmembrane region" description="Helical" evidence="4">
    <location>
        <begin position="98"/>
        <end position="118"/>
    </location>
</feature>
<keyword evidence="7" id="KW-1185">Reference proteome</keyword>
<dbReference type="PROSITE" id="PS50901">
    <property type="entry name" value="FTSK"/>
    <property type="match status" value="1"/>
</dbReference>
<proteinExistence type="predicted"/>
<dbReference type="Proteomes" id="UP001500665">
    <property type="component" value="Unassembled WGS sequence"/>
</dbReference>
<dbReference type="InterPro" id="IPR027417">
    <property type="entry name" value="P-loop_NTPase"/>
</dbReference>
<protein>
    <recommendedName>
        <fullName evidence="5">FtsK domain-containing protein</fullName>
    </recommendedName>
</protein>
<evidence type="ECO:0000313" key="7">
    <source>
        <dbReference type="Proteomes" id="UP001500665"/>
    </source>
</evidence>
<dbReference type="InterPro" id="IPR002543">
    <property type="entry name" value="FtsK_dom"/>
</dbReference>
<evidence type="ECO:0000313" key="6">
    <source>
        <dbReference type="EMBL" id="GAA0967500.1"/>
    </source>
</evidence>
<feature type="transmembrane region" description="Helical" evidence="4">
    <location>
        <begin position="45"/>
        <end position="62"/>
    </location>
</feature>
<keyword evidence="4" id="KW-0472">Membrane</keyword>
<feature type="binding site" evidence="3">
    <location>
        <begin position="293"/>
        <end position="300"/>
    </location>
    <ligand>
        <name>ATP</name>
        <dbReference type="ChEBI" id="CHEBI:30616"/>
    </ligand>
</feature>
<dbReference type="PANTHER" id="PTHR22683:SF41">
    <property type="entry name" value="DNA TRANSLOCASE FTSK"/>
    <property type="match status" value="1"/>
</dbReference>
<dbReference type="RefSeq" id="WP_344246626.1">
    <property type="nucleotide sequence ID" value="NZ_BAAAHH010000050.1"/>
</dbReference>
<reference evidence="6 7" key="1">
    <citation type="journal article" date="2019" name="Int. J. Syst. Evol. Microbiol.">
        <title>The Global Catalogue of Microorganisms (GCM) 10K type strain sequencing project: providing services to taxonomists for standard genome sequencing and annotation.</title>
        <authorList>
            <consortium name="The Broad Institute Genomics Platform"/>
            <consortium name="The Broad Institute Genome Sequencing Center for Infectious Disease"/>
            <person name="Wu L."/>
            <person name="Ma J."/>
        </authorList>
    </citation>
    <scope>NUCLEOTIDE SEQUENCE [LARGE SCALE GENOMIC DNA]</scope>
    <source>
        <strain evidence="6 7">JCM 10696</strain>
    </source>
</reference>
<evidence type="ECO:0000256" key="1">
    <source>
        <dbReference type="ARBA" id="ARBA00022741"/>
    </source>
</evidence>
<dbReference type="Gene3D" id="3.40.50.300">
    <property type="entry name" value="P-loop containing nucleotide triphosphate hydrolases"/>
    <property type="match status" value="1"/>
</dbReference>
<evidence type="ECO:0000259" key="5">
    <source>
        <dbReference type="PROSITE" id="PS50901"/>
    </source>
</evidence>
<keyword evidence="2 3" id="KW-0067">ATP-binding</keyword>
<dbReference type="CDD" id="cd00090">
    <property type="entry name" value="HTH_ARSR"/>
    <property type="match status" value="1"/>
</dbReference>
<dbReference type="InterPro" id="IPR036390">
    <property type="entry name" value="WH_DNA-bd_sf"/>
</dbReference>
<keyword evidence="1 3" id="KW-0547">Nucleotide-binding</keyword>